<evidence type="ECO:0000313" key="1">
    <source>
        <dbReference type="EMBL" id="EMC25831.1"/>
    </source>
</evidence>
<evidence type="ECO:0000313" key="2">
    <source>
        <dbReference type="Proteomes" id="UP000011676"/>
    </source>
</evidence>
<dbReference type="AlphaFoldDB" id="A0A829BSS1"/>
<name>A0A829BSS1_STRMG</name>
<dbReference type="EMBL" id="AHSR01000001">
    <property type="protein sequence ID" value="EMC25831.1"/>
    <property type="molecule type" value="Genomic_DNA"/>
</dbReference>
<comment type="caution">
    <text evidence="1">The sequence shown here is derived from an EMBL/GenBank/DDBJ whole genome shotgun (WGS) entry which is preliminary data.</text>
</comment>
<dbReference type="Proteomes" id="UP000011676">
    <property type="component" value="Unassembled WGS sequence"/>
</dbReference>
<protein>
    <submittedName>
        <fullName evidence="1">Uncharacterized protein</fullName>
    </submittedName>
</protein>
<sequence length="41" mass="4978">MLHQEIEIIDGKTLSYVKLNDWCEKVVLFFHDFMGLKEYFP</sequence>
<accession>A0A829BSS1</accession>
<gene>
    <name evidence="1" type="ORF">SMU82_00235</name>
</gene>
<reference evidence="1 2" key="1">
    <citation type="journal article" date="2013" name="Mol. Biol. Evol.">
        <title>Evolutionary and population genomics of the cavity causing bacteria Streptococcus mutans.</title>
        <authorList>
            <person name="Cornejo O.E."/>
            <person name="Lefebure T."/>
            <person name="Pavinski Bitar P.D."/>
            <person name="Lang P."/>
            <person name="Richards V.P."/>
            <person name="Eilertson K."/>
            <person name="Do T."/>
            <person name="Beighton D."/>
            <person name="Zeng L."/>
            <person name="Ahn S.J."/>
            <person name="Burne R.A."/>
            <person name="Siepel A."/>
            <person name="Bustamante C.D."/>
            <person name="Stanhope M.J."/>
        </authorList>
    </citation>
    <scope>NUCLEOTIDE SEQUENCE [LARGE SCALE GENOMIC DNA]</scope>
    <source>
        <strain evidence="1 2">SM6</strain>
    </source>
</reference>
<proteinExistence type="predicted"/>
<organism evidence="1 2">
    <name type="scientific">Streptococcus mutans SM6</name>
    <dbReference type="NCBI Taxonomy" id="857119"/>
    <lineage>
        <taxon>Bacteria</taxon>
        <taxon>Bacillati</taxon>
        <taxon>Bacillota</taxon>
        <taxon>Bacilli</taxon>
        <taxon>Lactobacillales</taxon>
        <taxon>Streptococcaceae</taxon>
        <taxon>Streptococcus</taxon>
    </lineage>
</organism>